<evidence type="ECO:0000313" key="5">
    <source>
        <dbReference type="EMBL" id="EEP76395.1"/>
    </source>
</evidence>
<organism evidence="5 6">
    <name type="scientific">Uncinocarpus reesii (strain UAMH 1704)</name>
    <dbReference type="NCBI Taxonomy" id="336963"/>
    <lineage>
        <taxon>Eukaryota</taxon>
        <taxon>Fungi</taxon>
        <taxon>Dikarya</taxon>
        <taxon>Ascomycota</taxon>
        <taxon>Pezizomycotina</taxon>
        <taxon>Eurotiomycetes</taxon>
        <taxon>Eurotiomycetidae</taxon>
        <taxon>Onygenales</taxon>
        <taxon>Onygenaceae</taxon>
        <taxon>Uncinocarpus</taxon>
    </lineage>
</organism>
<dbReference type="OrthoDB" id="425114at2759"/>
<dbReference type="AlphaFoldDB" id="C4JGZ3"/>
<dbReference type="OMA" id="KGWASRA"/>
<keyword evidence="3" id="KW-0808">Transferase</keyword>
<accession>C4JGZ3</accession>
<dbReference type="CDD" id="cd03109">
    <property type="entry name" value="DTBS"/>
    <property type="match status" value="1"/>
</dbReference>
<comment type="subcellular location">
    <subcellularLocation>
        <location evidence="1">Mitochondrion</location>
    </subcellularLocation>
</comment>
<dbReference type="GO" id="GO:0005739">
    <property type="term" value="C:mitochondrion"/>
    <property type="evidence" value="ECO:0007669"/>
    <property type="project" value="UniProtKB-SubCell"/>
</dbReference>
<dbReference type="SUPFAM" id="SSF53383">
    <property type="entry name" value="PLP-dependent transferases"/>
    <property type="match status" value="1"/>
</dbReference>
<keyword evidence="4" id="KW-0663">Pyridoxal phosphate</keyword>
<dbReference type="InterPro" id="IPR015422">
    <property type="entry name" value="PyrdxlP-dep_Trfase_small"/>
</dbReference>
<dbReference type="SUPFAM" id="SSF52540">
    <property type="entry name" value="P-loop containing nucleoside triphosphate hydrolases"/>
    <property type="match status" value="1"/>
</dbReference>
<dbReference type="InterPro" id="IPR015424">
    <property type="entry name" value="PyrdxlP-dep_Trfase"/>
</dbReference>
<dbReference type="InParanoid" id="C4JGZ3"/>
<sequence>MISSFVGSGLWRTARAYQIYGANTNVGKTVVSTILCKAIPSRQPDEKLWFLKPVSTGPLDDADDRHISRYAKGISTRCLYQFDDPVSPHLAARTKLCPPDSEILEAISKTLNNWAQQGPGIALVETAGGVLSPGPNGSLQADLYRPLRLPVVLVGDSRLGGVSASISAYESLSIRGYDVEGVIVFEDQYYQNHGYLRDFFHKKGVQLYTLPQPPGKGSRHDSIAALLDELKIKHQLRVERLDSMTTRAHETIWYPFTQHHGMTPKNITVIDSAHDDCFQTLKSDANSTIDQTSHAGSELLQPTFDGSASWWTQGLGHGNPELALTSAYAAGRYGHVMFAGNIHEPALTLAELLLDATQNPRLKKVFYTDNGSTGMEVAVKMALRAAAGRYGWDASAETVSIIGLKGSYHGDTIGVMDCSEPSTYNKRVEWYRGRGYWFDFPKVQMSKGIWSITIPEEMKASLGSDVEFPSLSAIFNLQARQDSKLAQKYRSYIKTTLDDLVAKQGMKFGALIIEPIILGAGGMLFSDPLFQQSLIQVIRENPRIFTQSSNPSPSSPSTNWSSLPIVFDEVFTGLYRLGRRTAASFLQTHPDIVVNAKLLTGGLVPLCTTLASNEIFQAFDSPHKHDALLHGHSYTANALGCSVAVSSVRTMMDMEDSGYWRGYSRDWDEQGTQQGESPVVDAGGPAVWSTWSQGLVRDLSFAAEVESIFALGTVLSITLKDSQGGGGYTSTAASGLQKQLTAGQNGFNVHSRVLGNVLYLMASVTSKAETLSRIEGLLRKALL</sequence>
<dbReference type="PANTHER" id="PTHR42684">
    <property type="entry name" value="ADENOSYLMETHIONINE-8-AMINO-7-OXONONANOATE AMINOTRANSFERASE"/>
    <property type="match status" value="1"/>
</dbReference>
<evidence type="ECO:0000256" key="3">
    <source>
        <dbReference type="ARBA" id="ARBA00022679"/>
    </source>
</evidence>
<dbReference type="GeneID" id="8439928"/>
<keyword evidence="2" id="KW-0032">Aminotransferase</keyword>
<dbReference type="InterPro" id="IPR015421">
    <property type="entry name" value="PyrdxlP-dep_Trfase_major"/>
</dbReference>
<dbReference type="eggNOG" id="KOG1401">
    <property type="taxonomic scope" value="Eukaryota"/>
</dbReference>
<dbReference type="EMBL" id="CH476615">
    <property type="protein sequence ID" value="EEP76395.1"/>
    <property type="molecule type" value="Genomic_DNA"/>
</dbReference>
<dbReference type="FunFam" id="3.90.1150.10:FF:000080">
    <property type="entry name" value="Bifunctional dethiobiotin synthetase/adenosylmethionine-8-amino-7-oxononanoate aminotransferase"/>
    <property type="match status" value="1"/>
</dbReference>
<keyword evidence="6" id="KW-1185">Reference proteome</keyword>
<dbReference type="KEGG" id="ure:UREG_01244"/>
<dbReference type="GO" id="GO:0009102">
    <property type="term" value="P:biotin biosynthetic process"/>
    <property type="evidence" value="ECO:0007669"/>
    <property type="project" value="UniProtKB-UniPathway"/>
</dbReference>
<dbReference type="PROSITE" id="PS00600">
    <property type="entry name" value="AA_TRANSFER_CLASS_3"/>
    <property type="match status" value="1"/>
</dbReference>
<dbReference type="Gene3D" id="3.40.50.300">
    <property type="entry name" value="P-loop containing nucleotide triphosphate hydrolases"/>
    <property type="match status" value="1"/>
</dbReference>
<name>C4JGZ3_UNCRE</name>
<gene>
    <name evidence="5" type="ORF">UREG_01244</name>
</gene>
<dbReference type="GO" id="GO:0030170">
    <property type="term" value="F:pyridoxal phosphate binding"/>
    <property type="evidence" value="ECO:0007669"/>
    <property type="project" value="InterPro"/>
</dbReference>
<dbReference type="HOGENOM" id="CLU_010794_0_0_1"/>
<dbReference type="GO" id="GO:0005524">
    <property type="term" value="F:ATP binding"/>
    <property type="evidence" value="ECO:0007669"/>
    <property type="project" value="InterPro"/>
</dbReference>
<evidence type="ECO:0008006" key="7">
    <source>
        <dbReference type="Google" id="ProtNLM"/>
    </source>
</evidence>
<dbReference type="GO" id="GO:0004015">
    <property type="term" value="F:adenosylmethionine-8-amino-7-oxononanoate transaminase activity"/>
    <property type="evidence" value="ECO:0007669"/>
    <property type="project" value="TreeGrafter"/>
</dbReference>
<dbReference type="STRING" id="336963.C4JGZ3"/>
<protein>
    <recommendedName>
        <fullName evidence="7">Dethiobiotin synthase</fullName>
    </recommendedName>
</protein>
<dbReference type="InterPro" id="IPR027417">
    <property type="entry name" value="P-loop_NTPase"/>
</dbReference>
<dbReference type="GO" id="GO:0004141">
    <property type="term" value="F:dethiobiotin synthase activity"/>
    <property type="evidence" value="ECO:0007669"/>
    <property type="project" value="InterPro"/>
</dbReference>
<dbReference type="Proteomes" id="UP000002058">
    <property type="component" value="Unassembled WGS sequence"/>
</dbReference>
<dbReference type="InterPro" id="IPR005814">
    <property type="entry name" value="Aminotrans_3"/>
</dbReference>
<dbReference type="PANTHER" id="PTHR42684:SF3">
    <property type="entry name" value="ADENOSYLMETHIONINE-8-AMINO-7-OXONONANOATE AMINOTRANSFERASE"/>
    <property type="match status" value="1"/>
</dbReference>
<dbReference type="HAMAP" id="MF_00336">
    <property type="entry name" value="BioD"/>
    <property type="match status" value="1"/>
</dbReference>
<reference evidence="6" key="1">
    <citation type="journal article" date="2009" name="Genome Res.">
        <title>Comparative genomic analyses of the human fungal pathogens Coccidioides and their relatives.</title>
        <authorList>
            <person name="Sharpton T.J."/>
            <person name="Stajich J.E."/>
            <person name="Rounsley S.D."/>
            <person name="Gardner M.J."/>
            <person name="Wortman J.R."/>
            <person name="Jordar V.S."/>
            <person name="Maiti R."/>
            <person name="Kodira C.D."/>
            <person name="Neafsey D.E."/>
            <person name="Zeng Q."/>
            <person name="Hung C.-Y."/>
            <person name="McMahan C."/>
            <person name="Muszewska A."/>
            <person name="Grynberg M."/>
            <person name="Mandel M.A."/>
            <person name="Kellner E.M."/>
            <person name="Barker B.M."/>
            <person name="Galgiani J.N."/>
            <person name="Orbach M.J."/>
            <person name="Kirkland T.N."/>
            <person name="Cole G.T."/>
            <person name="Henn M.R."/>
            <person name="Birren B.W."/>
            <person name="Taylor J.W."/>
        </authorList>
    </citation>
    <scope>NUCLEOTIDE SEQUENCE [LARGE SCALE GENOMIC DNA]</scope>
    <source>
        <strain evidence="6">UAMH 1704</strain>
    </source>
</reference>
<dbReference type="RefSeq" id="XP_002541728.1">
    <property type="nucleotide sequence ID" value="XM_002541682.1"/>
</dbReference>
<dbReference type="Gene3D" id="3.40.640.10">
    <property type="entry name" value="Type I PLP-dependent aspartate aminotransferase-like (Major domain)"/>
    <property type="match status" value="1"/>
</dbReference>
<dbReference type="InterPro" id="IPR049704">
    <property type="entry name" value="Aminotrans_3_PPA_site"/>
</dbReference>
<dbReference type="UniPathway" id="UPA00078"/>
<evidence type="ECO:0000313" key="6">
    <source>
        <dbReference type="Proteomes" id="UP000002058"/>
    </source>
</evidence>
<dbReference type="Gene3D" id="3.90.1150.10">
    <property type="entry name" value="Aspartate Aminotransferase, domain 1"/>
    <property type="match status" value="1"/>
</dbReference>
<dbReference type="VEuPathDB" id="FungiDB:UREG_01244"/>
<dbReference type="Pfam" id="PF13500">
    <property type="entry name" value="AAA_26"/>
    <property type="match status" value="1"/>
</dbReference>
<dbReference type="InterPro" id="IPR004472">
    <property type="entry name" value="DTB_synth_BioD"/>
</dbReference>
<evidence type="ECO:0000256" key="1">
    <source>
        <dbReference type="ARBA" id="ARBA00004173"/>
    </source>
</evidence>
<evidence type="ECO:0000256" key="4">
    <source>
        <dbReference type="ARBA" id="ARBA00022898"/>
    </source>
</evidence>
<dbReference type="GO" id="GO:0000287">
    <property type="term" value="F:magnesium ion binding"/>
    <property type="evidence" value="ECO:0007669"/>
    <property type="project" value="InterPro"/>
</dbReference>
<evidence type="ECO:0000256" key="2">
    <source>
        <dbReference type="ARBA" id="ARBA00022576"/>
    </source>
</evidence>
<dbReference type="Pfam" id="PF00202">
    <property type="entry name" value="Aminotran_3"/>
    <property type="match status" value="2"/>
</dbReference>
<proteinExistence type="inferred from homology"/>